<dbReference type="SMART" id="SM00507">
    <property type="entry name" value="HNHc"/>
    <property type="match status" value="1"/>
</dbReference>
<dbReference type="RefSeq" id="WP_034717140.1">
    <property type="nucleotide sequence ID" value="NZ_AWQS01000099.1"/>
</dbReference>
<evidence type="ECO:0000259" key="2">
    <source>
        <dbReference type="SMART" id="SM00507"/>
    </source>
</evidence>
<dbReference type="EMBL" id="AWQS01000099">
    <property type="protein sequence ID" value="EWT05632.1"/>
    <property type="molecule type" value="Genomic_DNA"/>
</dbReference>
<evidence type="ECO:0000313" key="3">
    <source>
        <dbReference type="EMBL" id="EWT05632.1"/>
    </source>
</evidence>
<feature type="region of interest" description="Disordered" evidence="1">
    <location>
        <begin position="305"/>
        <end position="352"/>
    </location>
</feature>
<evidence type="ECO:0000313" key="4">
    <source>
        <dbReference type="Proteomes" id="UP000019494"/>
    </source>
</evidence>
<accession>W9GKI7</accession>
<organism evidence="3 4">
    <name type="scientific">Intrasporangium chromatireducens Q5-1</name>
    <dbReference type="NCBI Taxonomy" id="584657"/>
    <lineage>
        <taxon>Bacteria</taxon>
        <taxon>Bacillati</taxon>
        <taxon>Actinomycetota</taxon>
        <taxon>Actinomycetes</taxon>
        <taxon>Micrococcales</taxon>
        <taxon>Intrasporangiaceae</taxon>
        <taxon>Intrasporangium</taxon>
    </lineage>
</organism>
<name>W9GKI7_9MICO</name>
<dbReference type="AlphaFoldDB" id="W9GKI7"/>
<proteinExistence type="predicted"/>
<dbReference type="CDD" id="cd00085">
    <property type="entry name" value="HNHc"/>
    <property type="match status" value="1"/>
</dbReference>
<protein>
    <recommendedName>
        <fullName evidence="2">HNH nuclease domain-containing protein</fullName>
    </recommendedName>
</protein>
<gene>
    <name evidence="3" type="ORF">N864_03575</name>
</gene>
<dbReference type="Proteomes" id="UP000019494">
    <property type="component" value="Unassembled WGS sequence"/>
</dbReference>
<evidence type="ECO:0000256" key="1">
    <source>
        <dbReference type="SAM" id="MobiDB-lite"/>
    </source>
</evidence>
<feature type="domain" description="HNH nuclease" evidence="2">
    <location>
        <begin position="477"/>
        <end position="528"/>
    </location>
</feature>
<reference evidence="4" key="1">
    <citation type="submission" date="2013-08" db="EMBL/GenBank/DDBJ databases">
        <title>Intrasporangium oryzae NRRL B-24470.</title>
        <authorList>
            <person name="Liu H."/>
            <person name="Wang G."/>
        </authorList>
    </citation>
    <scope>NUCLEOTIDE SEQUENCE [LARGE SCALE GENOMIC DNA]</scope>
    <source>
        <strain evidence="4">Q5-1</strain>
    </source>
</reference>
<sequence>MSSAATTGTVPAGGSGSAGPGAFGSLLEPVTGVPATTFDALPPVAQAAVLARVAPERLRTLDAETSEAVLVVTQTGANTLAAVQDLVLAAAVRAEELAIAGLNDDPGDGSDYAPDAQQVVASAVASIFHVAPRSMALRVGRACKVVDDLPLTLAAALRGRLEPARVAIIAEGALDVAHAVAFDFDVVLHADPAVLDMVPGRLRRAVERAAEVVDEDAFAQRAESAVRGRFVTARPGVEVGMADWAASLRAEDSARAWAAIDALAQEYVQQGDRSMDQARADAFVDLLLGHARVETVVELVVPTFTSPSGAASESPRTDASAPDGSRTDGAASDGTASEAATGVRDGGTTGESSDAVLEFEPVQPIPSWPVVGPPDAYGAPVPVPIEHLLPLASFFQIGSELAPRPPDGMLAPDDPRRDWWWRPPRLGVRDPRHGWVLAAALADLLTDPDLRIRITRADALTGVTVARDPRVYRPNRALAARIRDRDRTCRFPGCTVAARRCDLDHVVRFPEGPTVEENLMCLCRTHHGFKHHAGWQVRLEPDGTCHWLSPYGRVLTSEPADLRLDAA</sequence>
<comment type="caution">
    <text evidence="3">The sequence shown here is derived from an EMBL/GenBank/DDBJ whole genome shotgun (WGS) entry which is preliminary data.</text>
</comment>
<dbReference type="OrthoDB" id="3541361at2"/>
<dbReference type="Gene3D" id="1.10.30.50">
    <property type="match status" value="1"/>
</dbReference>
<dbReference type="InterPro" id="IPR003615">
    <property type="entry name" value="HNH_nuc"/>
</dbReference>
<keyword evidence="4" id="KW-1185">Reference proteome</keyword>